<organism evidence="1">
    <name type="scientific">Ackermannviridae sp. ctaCq7</name>
    <dbReference type="NCBI Taxonomy" id="2827294"/>
    <lineage>
        <taxon>Viruses</taxon>
        <taxon>Duplodnaviria</taxon>
        <taxon>Heunggongvirae</taxon>
        <taxon>Uroviricota</taxon>
        <taxon>Caudoviricetes</taxon>
        <taxon>Pantevenvirales</taxon>
        <taxon>Ackermannviridae</taxon>
    </lineage>
</organism>
<protein>
    <submittedName>
        <fullName evidence="1">Uncharacterized protein</fullName>
    </submittedName>
</protein>
<evidence type="ECO:0000313" key="1">
    <source>
        <dbReference type="EMBL" id="DAE26622.1"/>
    </source>
</evidence>
<accession>A0A8S5R5A1</accession>
<reference evidence="1" key="1">
    <citation type="journal article" date="2021" name="Proc. Natl. Acad. Sci. U.S.A.">
        <title>A Catalog of Tens of Thousands of Viruses from Human Metagenomes Reveals Hidden Associations with Chronic Diseases.</title>
        <authorList>
            <person name="Tisza M.J."/>
            <person name="Buck C.B."/>
        </authorList>
    </citation>
    <scope>NUCLEOTIDE SEQUENCE</scope>
    <source>
        <strain evidence="1">CtaCq7</strain>
    </source>
</reference>
<proteinExistence type="predicted"/>
<dbReference type="EMBL" id="BK015821">
    <property type="protein sequence ID" value="DAE26622.1"/>
    <property type="molecule type" value="Genomic_DNA"/>
</dbReference>
<name>A0A8S5R5A1_9CAUD</name>
<sequence>MSIYLTIKGTRDTFCNLINRDIYLGEFNVRCSRRS</sequence>